<keyword evidence="5" id="KW-1185">Reference proteome</keyword>
<feature type="domain" description="Methyltransferase" evidence="3">
    <location>
        <begin position="39"/>
        <end position="131"/>
    </location>
</feature>
<dbReference type="InterPro" id="IPR041698">
    <property type="entry name" value="Methyltransf_25"/>
</dbReference>
<reference evidence="4 5" key="1">
    <citation type="submission" date="2021-03" db="EMBL/GenBank/DDBJ databases">
        <title>Sequencing the genomes of 1000 actinobacteria strains.</title>
        <authorList>
            <person name="Klenk H.-P."/>
        </authorList>
    </citation>
    <scope>NUCLEOTIDE SEQUENCE [LARGE SCALE GENOMIC DNA]</scope>
    <source>
        <strain evidence="4 5">DSM 12936</strain>
    </source>
</reference>
<proteinExistence type="predicted"/>
<keyword evidence="1 4" id="KW-0489">Methyltransferase</keyword>
<evidence type="ECO:0000256" key="1">
    <source>
        <dbReference type="ARBA" id="ARBA00022603"/>
    </source>
</evidence>
<comment type="caution">
    <text evidence="4">The sequence shown here is derived from an EMBL/GenBank/DDBJ whole genome shotgun (WGS) entry which is preliminary data.</text>
</comment>
<evidence type="ECO:0000313" key="4">
    <source>
        <dbReference type="EMBL" id="MBP2418066.1"/>
    </source>
</evidence>
<name>A0ABS4ZAI5_9ACTN</name>
<keyword evidence="2" id="KW-0808">Transferase</keyword>
<accession>A0ABS4ZAI5</accession>
<dbReference type="EMBL" id="JAGIOB010000001">
    <property type="protein sequence ID" value="MBP2418066.1"/>
    <property type="molecule type" value="Genomic_DNA"/>
</dbReference>
<dbReference type="RefSeq" id="WP_210057291.1">
    <property type="nucleotide sequence ID" value="NZ_BAAAMH010000010.1"/>
</dbReference>
<dbReference type="GO" id="GO:0008168">
    <property type="term" value="F:methyltransferase activity"/>
    <property type="evidence" value="ECO:0007669"/>
    <property type="project" value="UniProtKB-KW"/>
</dbReference>
<sequence>MDLFAGTAAAYRRYRSGVPDEVAELLARAAPRRFPRRLLDLGTGTGFVVRAMLPHVDEVVAVDVDADLLAVAEEDLRPLAGTTPLTFLLGRAEEVRPPAGWQASLVTVCRTFHWLDRPAVLRHLEDLVVDDGVVAVFGDRSAWTSDNPWAREAKQVVTEFLGPDRRAGSGTYQRPARGYLDDLADSAFSAVERVEVPVRRERDLDGVVGYLHSTSFAAAHLFGDRLAAFDDEVRRRLAPLAVDGRFVDDNAFDVLLARRPG</sequence>
<dbReference type="Gene3D" id="3.40.50.150">
    <property type="entry name" value="Vaccinia Virus protein VP39"/>
    <property type="match status" value="1"/>
</dbReference>
<evidence type="ECO:0000313" key="5">
    <source>
        <dbReference type="Proteomes" id="UP000758168"/>
    </source>
</evidence>
<dbReference type="InterPro" id="IPR029063">
    <property type="entry name" value="SAM-dependent_MTases_sf"/>
</dbReference>
<gene>
    <name evidence="4" type="ORF">JOF54_002988</name>
</gene>
<dbReference type="InterPro" id="IPR051052">
    <property type="entry name" value="Diverse_substrate_MTase"/>
</dbReference>
<protein>
    <submittedName>
        <fullName evidence="4">SAM-dependent methyltransferase</fullName>
    </submittedName>
</protein>
<dbReference type="Proteomes" id="UP000758168">
    <property type="component" value="Unassembled WGS sequence"/>
</dbReference>
<dbReference type="PANTHER" id="PTHR44942:SF4">
    <property type="entry name" value="METHYLTRANSFERASE TYPE 11 DOMAIN-CONTAINING PROTEIN"/>
    <property type="match status" value="1"/>
</dbReference>
<organism evidence="4 5">
    <name type="scientific">Microlunatus capsulatus</name>
    <dbReference type="NCBI Taxonomy" id="99117"/>
    <lineage>
        <taxon>Bacteria</taxon>
        <taxon>Bacillati</taxon>
        <taxon>Actinomycetota</taxon>
        <taxon>Actinomycetes</taxon>
        <taxon>Propionibacteriales</taxon>
        <taxon>Propionibacteriaceae</taxon>
        <taxon>Microlunatus</taxon>
    </lineage>
</organism>
<dbReference type="PANTHER" id="PTHR44942">
    <property type="entry name" value="METHYLTRANSF_11 DOMAIN-CONTAINING PROTEIN"/>
    <property type="match status" value="1"/>
</dbReference>
<dbReference type="Pfam" id="PF13649">
    <property type="entry name" value="Methyltransf_25"/>
    <property type="match status" value="1"/>
</dbReference>
<dbReference type="SUPFAM" id="SSF53335">
    <property type="entry name" value="S-adenosyl-L-methionine-dependent methyltransferases"/>
    <property type="match status" value="1"/>
</dbReference>
<dbReference type="GO" id="GO:0032259">
    <property type="term" value="P:methylation"/>
    <property type="evidence" value="ECO:0007669"/>
    <property type="project" value="UniProtKB-KW"/>
</dbReference>
<evidence type="ECO:0000259" key="3">
    <source>
        <dbReference type="Pfam" id="PF13649"/>
    </source>
</evidence>
<evidence type="ECO:0000256" key="2">
    <source>
        <dbReference type="ARBA" id="ARBA00022679"/>
    </source>
</evidence>